<sequence>MWGCGGTPEPGPDAEPAGCRRSRPAGTGGADANSPFRCACRDRTDSPRSPPGSLRDIRLRRRTPSGHRVISDAKPARTSALDGVMYRSGGGPESSSPKV</sequence>
<evidence type="ECO:0000313" key="3">
    <source>
        <dbReference type="Proteomes" id="UP001501638"/>
    </source>
</evidence>
<protein>
    <submittedName>
        <fullName evidence="2">Uncharacterized protein</fullName>
    </submittedName>
</protein>
<reference evidence="2 3" key="1">
    <citation type="journal article" date="2019" name="Int. J. Syst. Evol. Microbiol.">
        <title>The Global Catalogue of Microorganisms (GCM) 10K type strain sequencing project: providing services to taxonomists for standard genome sequencing and annotation.</title>
        <authorList>
            <consortium name="The Broad Institute Genomics Platform"/>
            <consortium name="The Broad Institute Genome Sequencing Center for Infectious Disease"/>
            <person name="Wu L."/>
            <person name="Ma J."/>
        </authorList>
    </citation>
    <scope>NUCLEOTIDE SEQUENCE [LARGE SCALE GENOMIC DNA]</scope>
    <source>
        <strain evidence="2 3">JCM 6305</strain>
    </source>
</reference>
<evidence type="ECO:0000256" key="1">
    <source>
        <dbReference type="SAM" id="MobiDB-lite"/>
    </source>
</evidence>
<feature type="region of interest" description="Disordered" evidence="1">
    <location>
        <begin position="1"/>
        <end position="99"/>
    </location>
</feature>
<proteinExistence type="predicted"/>
<accession>A0ABN3J8T6</accession>
<gene>
    <name evidence="2" type="ORF">GCM10010405_04090</name>
</gene>
<dbReference type="EMBL" id="BAAASZ010000003">
    <property type="protein sequence ID" value="GAA2424822.1"/>
    <property type="molecule type" value="Genomic_DNA"/>
</dbReference>
<dbReference type="Proteomes" id="UP001501638">
    <property type="component" value="Unassembled WGS sequence"/>
</dbReference>
<keyword evidence="3" id="KW-1185">Reference proteome</keyword>
<evidence type="ECO:0000313" key="2">
    <source>
        <dbReference type="EMBL" id="GAA2424822.1"/>
    </source>
</evidence>
<comment type="caution">
    <text evidence="2">The sequence shown here is derived from an EMBL/GenBank/DDBJ whole genome shotgun (WGS) entry which is preliminary data.</text>
</comment>
<name>A0ABN3J8T6_9ACTN</name>
<organism evidence="2 3">
    <name type="scientific">Streptomyces macrosporus</name>
    <dbReference type="NCBI Taxonomy" id="44032"/>
    <lineage>
        <taxon>Bacteria</taxon>
        <taxon>Bacillati</taxon>
        <taxon>Actinomycetota</taxon>
        <taxon>Actinomycetes</taxon>
        <taxon>Kitasatosporales</taxon>
        <taxon>Streptomycetaceae</taxon>
        <taxon>Streptomyces</taxon>
    </lineage>
</organism>